<evidence type="ECO:0000256" key="7">
    <source>
        <dbReference type="PIRSR" id="PIRSR000138-2"/>
    </source>
</evidence>
<dbReference type="InterPro" id="IPR037396">
    <property type="entry name" value="FMN_HAD"/>
</dbReference>
<keyword evidence="2 7" id="KW-0285">Flavoprotein</keyword>
<gene>
    <name evidence="9" type="ORF">EIKCOROL_01909</name>
</gene>
<evidence type="ECO:0000256" key="4">
    <source>
        <dbReference type="ARBA" id="ARBA00023002"/>
    </source>
</evidence>
<dbReference type="GO" id="GO:0005886">
    <property type="term" value="C:plasma membrane"/>
    <property type="evidence" value="ECO:0007669"/>
    <property type="project" value="TreeGrafter"/>
</dbReference>
<dbReference type="PANTHER" id="PTHR10578:SF107">
    <property type="entry name" value="2-HYDROXYACID OXIDASE 1"/>
    <property type="match status" value="1"/>
</dbReference>
<feature type="binding site" evidence="7">
    <location>
        <position position="294"/>
    </location>
    <ligand>
        <name>FMN</name>
        <dbReference type="ChEBI" id="CHEBI:58210"/>
    </ligand>
</feature>
<evidence type="ECO:0000313" key="9">
    <source>
        <dbReference type="EMBL" id="EEG23459.1"/>
    </source>
</evidence>
<comment type="cofactor">
    <cofactor evidence="1">
        <name>FMN</name>
        <dbReference type="ChEBI" id="CHEBI:58210"/>
    </cofactor>
</comment>
<evidence type="ECO:0000256" key="3">
    <source>
        <dbReference type="ARBA" id="ARBA00022643"/>
    </source>
</evidence>
<dbReference type="PROSITE" id="PS51349">
    <property type="entry name" value="FMN_HYDROXY_ACID_DH_2"/>
    <property type="match status" value="1"/>
</dbReference>
<feature type="binding site" evidence="7">
    <location>
        <begin position="120"/>
        <end position="122"/>
    </location>
    <ligand>
        <name>FMN</name>
        <dbReference type="ChEBI" id="CHEBI:58210"/>
    </ligand>
</feature>
<feature type="binding site" evidence="7">
    <location>
        <position position="67"/>
    </location>
    <ligand>
        <name>glyoxylate</name>
        <dbReference type="ChEBI" id="CHEBI:36655"/>
    </ligand>
</feature>
<comment type="similarity">
    <text evidence="5">Belongs to the FMN-dependent alpha-hydroxy acid dehydrogenase family.</text>
</comment>
<feature type="binding site" evidence="7">
    <location>
        <begin position="349"/>
        <end position="353"/>
    </location>
    <ligand>
        <name>FMN</name>
        <dbReference type="ChEBI" id="CHEBI:58210"/>
    </ligand>
</feature>
<dbReference type="Gene3D" id="3.20.20.70">
    <property type="entry name" value="Aldolase class I"/>
    <property type="match status" value="1"/>
</dbReference>
<dbReference type="AlphaFoldDB" id="C0DX06"/>
<feature type="binding site" evidence="7">
    <location>
        <position position="149"/>
    </location>
    <ligand>
        <name>FMN</name>
        <dbReference type="ChEBI" id="CHEBI:58210"/>
    </ligand>
</feature>
<comment type="caution">
    <text evidence="9">The sequence shown here is derived from an EMBL/GenBank/DDBJ whole genome shotgun (WGS) entry which is preliminary data.</text>
</comment>
<dbReference type="FunFam" id="3.20.20.70:FF:000029">
    <property type="entry name" value="L-lactate dehydrogenase"/>
    <property type="match status" value="1"/>
</dbReference>
<evidence type="ECO:0000259" key="8">
    <source>
        <dbReference type="PROSITE" id="PS51349"/>
    </source>
</evidence>
<feature type="binding site" evidence="7">
    <location>
        <position position="318"/>
    </location>
    <ligand>
        <name>glyoxylate</name>
        <dbReference type="ChEBI" id="CHEBI:36655"/>
    </ligand>
</feature>
<evidence type="ECO:0000256" key="6">
    <source>
        <dbReference type="PIRSR" id="PIRSR000138-1"/>
    </source>
</evidence>
<name>C0DX06_EIKCO</name>
<feature type="binding site" evidence="7">
    <location>
        <begin position="372"/>
        <end position="373"/>
    </location>
    <ligand>
        <name>FMN</name>
        <dbReference type="ChEBI" id="CHEBI:58210"/>
    </ligand>
</feature>
<organism evidence="9 10">
    <name type="scientific">Eikenella corrodens ATCC 23834</name>
    <dbReference type="NCBI Taxonomy" id="546274"/>
    <lineage>
        <taxon>Bacteria</taxon>
        <taxon>Pseudomonadati</taxon>
        <taxon>Pseudomonadota</taxon>
        <taxon>Betaproteobacteria</taxon>
        <taxon>Neisseriales</taxon>
        <taxon>Neisseriaceae</taxon>
        <taxon>Eikenella</taxon>
    </lineage>
</organism>
<dbReference type="GO" id="GO:0009060">
    <property type="term" value="P:aerobic respiration"/>
    <property type="evidence" value="ECO:0007669"/>
    <property type="project" value="TreeGrafter"/>
</dbReference>
<keyword evidence="4" id="KW-0560">Oxidoreductase</keyword>
<evidence type="ECO:0000256" key="2">
    <source>
        <dbReference type="ARBA" id="ARBA00022630"/>
    </source>
</evidence>
<dbReference type="eggNOG" id="COG1304">
    <property type="taxonomic scope" value="Bacteria"/>
</dbReference>
<proteinExistence type="inferred from homology"/>
<dbReference type="InterPro" id="IPR013785">
    <property type="entry name" value="Aldolase_TIM"/>
</dbReference>
<evidence type="ECO:0000313" key="10">
    <source>
        <dbReference type="Proteomes" id="UP000005837"/>
    </source>
</evidence>
<accession>C0DX06</accession>
<feature type="active site" description="Proton acceptor" evidence="6">
    <location>
        <position position="318"/>
    </location>
</feature>
<feature type="binding site" evidence="7">
    <location>
        <position position="316"/>
    </location>
    <ligand>
        <name>FMN</name>
        <dbReference type="ChEBI" id="CHEBI:58210"/>
    </ligand>
</feature>
<feature type="binding site" evidence="7">
    <location>
        <position position="321"/>
    </location>
    <ligand>
        <name>glyoxylate</name>
        <dbReference type="ChEBI" id="CHEBI:36655"/>
    </ligand>
</feature>
<dbReference type="HOGENOM" id="CLU_020639_0_0_4"/>
<dbReference type="InterPro" id="IPR008259">
    <property type="entry name" value="FMN_hydac_DH_AS"/>
</dbReference>
<feature type="binding site" evidence="7">
    <location>
        <position position="207"/>
    </location>
    <ligand>
        <name>glyoxylate</name>
        <dbReference type="ChEBI" id="CHEBI:36655"/>
    </ligand>
</feature>
<reference evidence="9 10" key="1">
    <citation type="submission" date="2009-01" db="EMBL/GenBank/DDBJ databases">
        <authorList>
            <person name="Fulton L."/>
            <person name="Clifton S."/>
            <person name="Chinwalla A.T."/>
            <person name="Mitreva M."/>
            <person name="Sodergren E."/>
            <person name="Weinstock G."/>
            <person name="Clifton S."/>
            <person name="Dooling D.J."/>
            <person name="Fulton B."/>
            <person name="Minx P."/>
            <person name="Pepin K.H."/>
            <person name="Johnson M."/>
            <person name="Bhonagiri V."/>
            <person name="Nash W.E."/>
            <person name="Mardis E.R."/>
            <person name="Wilson R.K."/>
        </authorList>
    </citation>
    <scope>NUCLEOTIDE SEQUENCE [LARGE SCALE GENOMIC DNA]</scope>
    <source>
        <strain evidence="9 10">ATCC 23834</strain>
    </source>
</reference>
<evidence type="ECO:0000256" key="5">
    <source>
        <dbReference type="ARBA" id="ARBA00024042"/>
    </source>
</evidence>
<feature type="binding site" evidence="7">
    <location>
        <position position="172"/>
    </location>
    <ligand>
        <name>glyoxylate</name>
        <dbReference type="ChEBI" id="CHEBI:36655"/>
    </ligand>
</feature>
<keyword evidence="3 7" id="KW-0288">FMN</keyword>
<dbReference type="PIRSF" id="PIRSF000138">
    <property type="entry name" value="Al-hdrx_acd_dh"/>
    <property type="match status" value="1"/>
</dbReference>
<dbReference type="GO" id="GO:0004459">
    <property type="term" value="F:L-lactate dehydrogenase (NAD+) activity"/>
    <property type="evidence" value="ECO:0007669"/>
    <property type="project" value="TreeGrafter"/>
</dbReference>
<dbReference type="PANTHER" id="PTHR10578">
    <property type="entry name" value="S -2-HYDROXY-ACID OXIDASE-RELATED"/>
    <property type="match status" value="1"/>
</dbReference>
<dbReference type="GO" id="GO:0010181">
    <property type="term" value="F:FMN binding"/>
    <property type="evidence" value="ECO:0007669"/>
    <property type="project" value="InterPro"/>
</dbReference>
<dbReference type="InterPro" id="IPR012133">
    <property type="entry name" value="Alpha-hydoxy_acid_DH_FMN"/>
</dbReference>
<evidence type="ECO:0000256" key="1">
    <source>
        <dbReference type="ARBA" id="ARBA00001917"/>
    </source>
</evidence>
<dbReference type="EMBL" id="ACEA01000040">
    <property type="protein sequence ID" value="EEG23459.1"/>
    <property type="molecule type" value="Genomic_DNA"/>
</dbReference>
<dbReference type="PROSITE" id="PS00557">
    <property type="entry name" value="FMN_HYDROXY_ACID_DH_1"/>
    <property type="match status" value="1"/>
</dbReference>
<dbReference type="Pfam" id="PF01070">
    <property type="entry name" value="FMN_dh"/>
    <property type="match status" value="1"/>
</dbReference>
<dbReference type="InterPro" id="IPR000262">
    <property type="entry name" value="FMN-dep_DH"/>
</dbReference>
<feature type="binding site" evidence="7">
    <location>
        <position position="198"/>
    </location>
    <ligand>
        <name>FMN</name>
        <dbReference type="ChEBI" id="CHEBI:58210"/>
    </ligand>
</feature>
<sequence>MAKPNLTKVKIICGSDIILIASRHTSAAASFQQAKGIPMTSHLSKITCIADLQRIARRRVPKMFYDYADTGSWTESTYRANEADFQSILFRQRVLVDMENRSLESKMIGQTVKMPLALAPVGLTGMQHADGEILAARAAAKFGVPYILSTMSICSIEDVAANSPDPFWFQLYVMRDREFMRDLIRRAKAAQCSALVLTADLQVLGQRHKDIKNGLSTPPKPTLMNLLNLATKPEWGLGMLNTQRRGFGNIEGHVKGVSDMSSLSAWTAEQFDPGLSWDDVARIKDEWGGKLIIKGIMDPEDAEAAVKSGADAIVVSNHGGRQLDGAPSSIRALPRIVSAVGNDIEVWMDGGIRSGQDILRAWALGARGVLIGRTYIYGLGAYGEAGVTRALEILYNEMDITMAFTGHRNIQTVTRDILVEGTY</sequence>
<dbReference type="NCBIfam" id="NF008398">
    <property type="entry name" value="PRK11197.1"/>
    <property type="match status" value="1"/>
</dbReference>
<protein>
    <submittedName>
        <fullName evidence="9">Dehydrogenase, FMN-dependent</fullName>
    </submittedName>
</protein>
<feature type="binding site" evidence="7">
    <location>
        <position position="170"/>
    </location>
    <ligand>
        <name>FMN</name>
        <dbReference type="ChEBI" id="CHEBI:58210"/>
    </ligand>
</feature>
<dbReference type="Proteomes" id="UP000005837">
    <property type="component" value="Unassembled WGS sequence"/>
</dbReference>
<dbReference type="SUPFAM" id="SSF51395">
    <property type="entry name" value="FMN-linked oxidoreductases"/>
    <property type="match status" value="1"/>
</dbReference>
<dbReference type="CDD" id="cd02809">
    <property type="entry name" value="alpha_hydroxyacid_oxid_FMN"/>
    <property type="match status" value="1"/>
</dbReference>
<feature type="domain" description="FMN hydroxy acid dehydrogenase" evidence="8">
    <location>
        <begin position="41"/>
        <end position="423"/>
    </location>
</feature>